<proteinExistence type="inferred from homology"/>
<reference evidence="10 11" key="1">
    <citation type="submission" date="2016-09" db="EMBL/GenBank/DDBJ databases">
        <title>Genome sequence of Eubacterium angustum.</title>
        <authorList>
            <person name="Poehlein A."/>
            <person name="Daniel R."/>
        </authorList>
    </citation>
    <scope>NUCLEOTIDE SEQUENCE [LARGE SCALE GENOMIC DNA]</scope>
    <source>
        <strain evidence="10 11">DSM 1989</strain>
    </source>
</reference>
<dbReference type="PROSITE" id="PS51257">
    <property type="entry name" value="PROKAR_LIPOPROTEIN"/>
    <property type="match status" value="1"/>
</dbReference>
<dbReference type="InterPro" id="IPR044527">
    <property type="entry name" value="NrtA/CpmA_ABC-bd_dom"/>
</dbReference>
<dbReference type="AlphaFoldDB" id="A0A1S1V749"/>
<evidence type="ECO:0000256" key="1">
    <source>
        <dbReference type="ARBA" id="ARBA00004418"/>
    </source>
</evidence>
<evidence type="ECO:0000256" key="4">
    <source>
        <dbReference type="ARBA" id="ARBA00022448"/>
    </source>
</evidence>
<evidence type="ECO:0000256" key="3">
    <source>
        <dbReference type="ARBA" id="ARBA00010742"/>
    </source>
</evidence>
<evidence type="ECO:0000256" key="6">
    <source>
        <dbReference type="ARBA" id="ARBA00022519"/>
    </source>
</evidence>
<evidence type="ECO:0000313" key="11">
    <source>
        <dbReference type="Proteomes" id="UP000180254"/>
    </source>
</evidence>
<dbReference type="PANTHER" id="PTHR30024:SF47">
    <property type="entry name" value="TAURINE-BINDING PERIPLASMIC PROTEIN"/>
    <property type="match status" value="1"/>
</dbReference>
<keyword evidence="7 9" id="KW-0732">Signal</keyword>
<feature type="signal peptide" evidence="9">
    <location>
        <begin position="1"/>
        <end position="19"/>
    </location>
</feature>
<dbReference type="InterPro" id="IPR010067">
    <property type="entry name" value="ABC_SsuA_sub-bd"/>
</dbReference>
<organism evidence="10 11">
    <name type="scientific">Andreesenia angusta</name>
    <dbReference type="NCBI Taxonomy" id="39480"/>
    <lineage>
        <taxon>Bacteria</taxon>
        <taxon>Bacillati</taxon>
        <taxon>Bacillota</taxon>
        <taxon>Tissierellia</taxon>
        <taxon>Tissierellales</taxon>
        <taxon>Gottschalkiaceae</taxon>
        <taxon>Andreesenia</taxon>
    </lineage>
</organism>
<keyword evidence="4" id="KW-0813">Transport</keyword>
<dbReference type="RefSeq" id="WP_071064272.1">
    <property type="nucleotide sequence ID" value="NZ_MKIE01000011.1"/>
</dbReference>
<evidence type="ECO:0000256" key="5">
    <source>
        <dbReference type="ARBA" id="ARBA00022475"/>
    </source>
</evidence>
<sequence>MKLKKISGLVLGLMIGVLAVTGCSSGSGSGDKGETPEKVNIGFFPNITHSQALVGKADGSFQKAIGEDVKLEWHQFNAGNEAIESLFAGNLDITYIGPGPAVNGFIKSDGDLEIVAGATHSGAVLVVGKESNIKSVKELAGKKVAVPNYGNTQDVTLRAALSDAGLKDTNSGGDVEIVQAKNPDIKVLLEREDIDAAFVPEPWGTRLEIEIGAKVLLDENQTFRNGEYSSAVVLARKDFVKENPELVEKILANHVELTDYIVGNQEEAKKTIVGELKSLTNSELPKEVLDGGFSRMTVSYDPLSDSVVDMAKISKENGFIEEELKPEGLFNLKILDKILESKGKATID</sequence>
<feature type="chain" id="PRO_5038490127" evidence="9">
    <location>
        <begin position="20"/>
        <end position="348"/>
    </location>
</feature>
<keyword evidence="6" id="KW-0997">Cell inner membrane</keyword>
<evidence type="ECO:0000256" key="9">
    <source>
        <dbReference type="SAM" id="SignalP"/>
    </source>
</evidence>
<comment type="subcellular location">
    <subcellularLocation>
        <location evidence="2">Cell inner membrane</location>
    </subcellularLocation>
    <subcellularLocation>
        <location evidence="1">Periplasm</location>
    </subcellularLocation>
</comment>
<dbReference type="CDD" id="cd13553">
    <property type="entry name" value="PBP2_NrtA_CpmA_like"/>
    <property type="match status" value="1"/>
</dbReference>
<dbReference type="STRING" id="39480.EUAN_20690"/>
<dbReference type="Gene3D" id="3.40.190.10">
    <property type="entry name" value="Periplasmic binding protein-like II"/>
    <property type="match status" value="2"/>
</dbReference>
<dbReference type="OrthoDB" id="9814375at2"/>
<evidence type="ECO:0000313" key="10">
    <source>
        <dbReference type="EMBL" id="OHW61529.1"/>
    </source>
</evidence>
<accession>A0A1S1V749</accession>
<gene>
    <name evidence="10" type="primary">tauA</name>
    <name evidence="10" type="ORF">EUAN_20690</name>
</gene>
<dbReference type="EMBL" id="MKIE01000011">
    <property type="protein sequence ID" value="OHW61529.1"/>
    <property type="molecule type" value="Genomic_DNA"/>
</dbReference>
<keyword evidence="5" id="KW-1003">Cell membrane</keyword>
<dbReference type="GO" id="GO:0005886">
    <property type="term" value="C:plasma membrane"/>
    <property type="evidence" value="ECO:0007669"/>
    <property type="project" value="UniProtKB-SubCell"/>
</dbReference>
<dbReference type="Proteomes" id="UP000180254">
    <property type="component" value="Unassembled WGS sequence"/>
</dbReference>
<evidence type="ECO:0000256" key="8">
    <source>
        <dbReference type="ARBA" id="ARBA00023136"/>
    </source>
</evidence>
<dbReference type="NCBIfam" id="TIGR01728">
    <property type="entry name" value="SsuA_fam"/>
    <property type="match status" value="1"/>
</dbReference>
<evidence type="ECO:0000256" key="2">
    <source>
        <dbReference type="ARBA" id="ARBA00004533"/>
    </source>
</evidence>
<dbReference type="Pfam" id="PF13379">
    <property type="entry name" value="NMT1_2"/>
    <property type="match status" value="1"/>
</dbReference>
<dbReference type="PANTHER" id="PTHR30024">
    <property type="entry name" value="ALIPHATIC SULFONATES-BINDING PROTEIN-RELATED"/>
    <property type="match status" value="1"/>
</dbReference>
<keyword evidence="8" id="KW-0472">Membrane</keyword>
<evidence type="ECO:0000256" key="7">
    <source>
        <dbReference type="ARBA" id="ARBA00022729"/>
    </source>
</evidence>
<comment type="caution">
    <text evidence="10">The sequence shown here is derived from an EMBL/GenBank/DDBJ whole genome shotgun (WGS) entry which is preliminary data.</text>
</comment>
<comment type="similarity">
    <text evidence="3">Belongs to the bacterial solute-binding protein SsuA/TauA family.</text>
</comment>
<dbReference type="GO" id="GO:0042597">
    <property type="term" value="C:periplasmic space"/>
    <property type="evidence" value="ECO:0007669"/>
    <property type="project" value="UniProtKB-SubCell"/>
</dbReference>
<name>A0A1S1V749_9FIRM</name>
<dbReference type="GO" id="GO:0042626">
    <property type="term" value="F:ATPase-coupled transmembrane transporter activity"/>
    <property type="evidence" value="ECO:0007669"/>
    <property type="project" value="InterPro"/>
</dbReference>
<protein>
    <submittedName>
        <fullName evidence="10">Taurine-binding periplasmic protein</fullName>
    </submittedName>
</protein>
<keyword evidence="11" id="KW-1185">Reference proteome</keyword>
<dbReference type="SUPFAM" id="SSF53850">
    <property type="entry name" value="Periplasmic binding protein-like II"/>
    <property type="match status" value="1"/>
</dbReference>